<dbReference type="Proteomes" id="UP000078486">
    <property type="component" value="Unassembled WGS sequence"/>
</dbReference>
<accession>A0A178IGU4</accession>
<gene>
    <name evidence="1" type="ORF">AW736_14100</name>
</gene>
<comment type="caution">
    <text evidence="1">The sequence shown here is derived from an EMBL/GenBank/DDBJ whole genome shotgun (WGS) entry which is preliminary data.</text>
</comment>
<evidence type="ECO:0000313" key="2">
    <source>
        <dbReference type="Proteomes" id="UP000078486"/>
    </source>
</evidence>
<evidence type="ECO:0000313" key="1">
    <source>
        <dbReference type="EMBL" id="OAM89244.1"/>
    </source>
</evidence>
<dbReference type="EMBL" id="LRRQ01000100">
    <property type="protein sequence ID" value="OAM89244.1"/>
    <property type="molecule type" value="Genomic_DNA"/>
</dbReference>
<protein>
    <submittedName>
        <fullName evidence="1">Uncharacterized protein</fullName>
    </submittedName>
</protein>
<proteinExistence type="predicted"/>
<keyword evidence="2" id="KW-1185">Reference proteome</keyword>
<dbReference type="STRING" id="1184151.AW736_14100"/>
<sequence>MPISAIFFQLPVRHVVLAFHGFLGAGEVGFCVGLVGGSGFLRFSATCEKQSGTERGGNGNARFKDGNSHGGMGKYFEEWIF</sequence>
<reference evidence="1 2" key="1">
    <citation type="submission" date="2016-01" db="EMBL/GenBank/DDBJ databases">
        <title>High potential of lignocellulose degradation of a new Verrucomicrobia species.</title>
        <authorList>
            <person name="Wang Y."/>
            <person name="Shi Y."/>
            <person name="Qiu Z."/>
            <person name="Liu S."/>
            <person name="Yang H."/>
        </authorList>
    </citation>
    <scope>NUCLEOTIDE SEQUENCE [LARGE SCALE GENOMIC DNA]</scope>
    <source>
        <strain evidence="1 2">TSB47</strain>
    </source>
</reference>
<dbReference type="AlphaFoldDB" id="A0A178IGU4"/>
<name>A0A178IGU4_9BACT</name>
<organism evidence="1 2">
    <name type="scientific">Termitidicoccus mucosus</name>
    <dbReference type="NCBI Taxonomy" id="1184151"/>
    <lineage>
        <taxon>Bacteria</taxon>
        <taxon>Pseudomonadati</taxon>
        <taxon>Verrucomicrobiota</taxon>
        <taxon>Opitutia</taxon>
        <taxon>Opitutales</taxon>
        <taxon>Opitutaceae</taxon>
        <taxon>Termitidicoccus</taxon>
    </lineage>
</organism>